<dbReference type="Proteomes" id="UP001595859">
    <property type="component" value="Unassembled WGS sequence"/>
</dbReference>
<evidence type="ECO:0000259" key="2">
    <source>
        <dbReference type="Pfam" id="PF01337"/>
    </source>
</evidence>
<evidence type="ECO:0000256" key="1">
    <source>
        <dbReference type="ARBA" id="ARBA00006845"/>
    </source>
</evidence>
<dbReference type="EMBL" id="JBHSIS010000007">
    <property type="protein sequence ID" value="MFC4855298.1"/>
    <property type="molecule type" value="Genomic_DNA"/>
</dbReference>
<feature type="domain" description="Barstar (barnase inhibitor)" evidence="2">
    <location>
        <begin position="17"/>
        <end position="92"/>
    </location>
</feature>
<comment type="similarity">
    <text evidence="1">Belongs to the barstar family.</text>
</comment>
<dbReference type="SUPFAM" id="SSF52038">
    <property type="entry name" value="Barstar-related"/>
    <property type="match status" value="1"/>
</dbReference>
<dbReference type="Pfam" id="PF01337">
    <property type="entry name" value="Barstar"/>
    <property type="match status" value="1"/>
</dbReference>
<reference evidence="4" key="1">
    <citation type="journal article" date="2019" name="Int. J. Syst. Evol. Microbiol.">
        <title>The Global Catalogue of Microorganisms (GCM) 10K type strain sequencing project: providing services to taxonomists for standard genome sequencing and annotation.</title>
        <authorList>
            <consortium name="The Broad Institute Genomics Platform"/>
            <consortium name="The Broad Institute Genome Sequencing Center for Infectious Disease"/>
            <person name="Wu L."/>
            <person name="Ma J."/>
        </authorList>
    </citation>
    <scope>NUCLEOTIDE SEQUENCE [LARGE SCALE GENOMIC DNA]</scope>
    <source>
        <strain evidence="4">ZS-22-S1</strain>
    </source>
</reference>
<dbReference type="InterPro" id="IPR000468">
    <property type="entry name" value="Barstar"/>
</dbReference>
<evidence type="ECO:0000313" key="4">
    <source>
        <dbReference type="Proteomes" id="UP001595859"/>
    </source>
</evidence>
<protein>
    <submittedName>
        <fullName evidence="3">Barstar family protein</fullName>
    </submittedName>
</protein>
<keyword evidence="4" id="KW-1185">Reference proteome</keyword>
<evidence type="ECO:0000313" key="3">
    <source>
        <dbReference type="EMBL" id="MFC4855298.1"/>
    </source>
</evidence>
<organism evidence="3 4">
    <name type="scientific">Actinophytocola glycyrrhizae</name>
    <dbReference type="NCBI Taxonomy" id="2044873"/>
    <lineage>
        <taxon>Bacteria</taxon>
        <taxon>Bacillati</taxon>
        <taxon>Actinomycetota</taxon>
        <taxon>Actinomycetes</taxon>
        <taxon>Pseudonocardiales</taxon>
        <taxon>Pseudonocardiaceae</taxon>
    </lineage>
</organism>
<dbReference type="Gene3D" id="3.30.370.10">
    <property type="entry name" value="Barstar-like"/>
    <property type="match status" value="1"/>
</dbReference>
<gene>
    <name evidence="3" type="ORF">ACFPCV_17455</name>
</gene>
<name>A0ABV9S2W4_9PSEU</name>
<dbReference type="RefSeq" id="WP_378057247.1">
    <property type="nucleotide sequence ID" value="NZ_JBHSIS010000007.1"/>
</dbReference>
<comment type="caution">
    <text evidence="3">The sequence shown here is derived from an EMBL/GenBank/DDBJ whole genome shotgun (WGS) entry which is preliminary data.</text>
</comment>
<accession>A0ABV9S2W4</accession>
<proteinExistence type="inferred from homology"/>
<sequence length="123" mass="12620">MTTPVHWLTVTTAPATVGMDGRACRTRAAFFAEAARALGVPVPAGPGWDVLADAVRGLGAVDVVVAHAEELLADEPPAQFAVLLDIAAAAAPEGLTLTLNTGQDHETALRHRIANALVLLPGV</sequence>
<dbReference type="InterPro" id="IPR035905">
    <property type="entry name" value="Barstar-like_sf"/>
</dbReference>